<evidence type="ECO:0000313" key="1">
    <source>
        <dbReference type="Proteomes" id="UP000515162"/>
    </source>
</evidence>
<protein>
    <submittedName>
        <fullName evidence="2">Probable kinetochore protein NDC80</fullName>
    </submittedName>
</protein>
<reference evidence="2" key="1">
    <citation type="submission" date="2025-08" db="UniProtKB">
        <authorList>
            <consortium name="RefSeq"/>
        </authorList>
    </citation>
    <scope>IDENTIFICATION</scope>
    <source>
        <strain evidence="2">Mau12</strain>
        <tissue evidence="2">Whole Body</tissue>
    </source>
</reference>
<dbReference type="GeneID" id="117136321"/>
<dbReference type="AlphaFoldDB" id="A0A6P8JB09"/>
<dbReference type="Pfam" id="PF12259">
    <property type="entry name" value="Baculo_F"/>
    <property type="match status" value="1"/>
</dbReference>
<proteinExistence type="predicted"/>
<dbReference type="RefSeq" id="XP_033153067.1">
    <property type="nucleotide sequence ID" value="XM_033297176.1"/>
</dbReference>
<name>A0A6P8JB09_DROMA</name>
<dbReference type="Proteomes" id="UP000515162">
    <property type="component" value="Chromosome 2R"/>
</dbReference>
<dbReference type="InterPro" id="IPR022048">
    <property type="entry name" value="Envelope_fusion-like"/>
</dbReference>
<evidence type="ECO:0000313" key="2">
    <source>
        <dbReference type="RefSeq" id="XP_033153067.1"/>
    </source>
</evidence>
<keyword evidence="1" id="KW-1185">Reference proteome</keyword>
<organism evidence="1 2">
    <name type="scientific">Drosophila mauritiana</name>
    <name type="common">Fruit fly</name>
    <dbReference type="NCBI Taxonomy" id="7226"/>
    <lineage>
        <taxon>Eukaryota</taxon>
        <taxon>Metazoa</taxon>
        <taxon>Ecdysozoa</taxon>
        <taxon>Arthropoda</taxon>
        <taxon>Hexapoda</taxon>
        <taxon>Insecta</taxon>
        <taxon>Pterygota</taxon>
        <taxon>Neoptera</taxon>
        <taxon>Endopterygota</taxon>
        <taxon>Diptera</taxon>
        <taxon>Brachycera</taxon>
        <taxon>Muscomorpha</taxon>
        <taxon>Ephydroidea</taxon>
        <taxon>Drosophilidae</taxon>
        <taxon>Drosophila</taxon>
        <taxon>Sophophora</taxon>
    </lineage>
</organism>
<gene>
    <name evidence="2" type="primary">LOC117136321</name>
</gene>
<accession>A0A6P8JB09</accession>
<sequence>MPCLRLYCVTAQFIKTQQLEEHDKIAKIDLGNARLVQSYKHLLHKINTNDLLENTENFEMTVNDLRHIEFSEEIIEVLKEKVDQLKIKIKALVPSRREKRGLVNGFGSLIKVVTGNMDAKDAQQINDKFNVVKENEDQITQKINQQSILNQEITLRFENITQHINQEQTTINNFIKNYNNNIYKTLNDEHNQIQLLQYITRINFNIDILQNHINSSAESILLTKLNIIPKFILSETEIESINKFISNQNIIAESEEHLYRLLTLETYIDKSYIIFHAKIPLFKTQIFQLAHVVPRPLHQTKFLITPNYILYNQNDQVMIRTSKKSVRKYIRPIYAKVLEHKPT</sequence>